<reference evidence="2 3" key="2">
    <citation type="journal article" date="2013" name="Plant Cell Physiol.">
        <title>Rice Annotation Project Database (RAP-DB): an integrative and interactive database for rice genomics.</title>
        <authorList>
            <person name="Sakai H."/>
            <person name="Lee S.S."/>
            <person name="Tanaka T."/>
            <person name="Numa H."/>
            <person name="Kim J."/>
            <person name="Kawahara Y."/>
            <person name="Wakimoto H."/>
            <person name="Yang C.C."/>
            <person name="Iwamoto M."/>
            <person name="Abe T."/>
            <person name="Yamada Y."/>
            <person name="Muto A."/>
            <person name="Inokuchi H."/>
            <person name="Ikemura T."/>
            <person name="Matsumoto T."/>
            <person name="Sasaki T."/>
            <person name="Itoh T."/>
        </authorList>
    </citation>
    <scope>NUCLEOTIDE SEQUENCE [LARGE SCALE GENOMIC DNA]</scope>
    <source>
        <strain evidence="3">cv. Nipponbare</strain>
    </source>
</reference>
<feature type="chain" id="PRO_5006056974" evidence="1">
    <location>
        <begin position="19"/>
        <end position="79"/>
    </location>
</feature>
<keyword evidence="3" id="KW-1185">Reference proteome</keyword>
<name>A0A0P0X5F4_ORYSJ</name>
<gene>
    <name evidence="2" type="ordered locus">Os07g0443101</name>
    <name evidence="2" type="ORF">OSNPB_070443101</name>
</gene>
<dbReference type="PaxDb" id="39947-A0A0P0X5F4"/>
<dbReference type="EMBL" id="AP014963">
    <property type="protein sequence ID" value="BAT01277.1"/>
    <property type="molecule type" value="Genomic_DNA"/>
</dbReference>
<keyword evidence="1" id="KW-0732">Signal</keyword>
<accession>A0A0P0X5F4</accession>
<reference evidence="3" key="1">
    <citation type="journal article" date="2005" name="Nature">
        <title>The map-based sequence of the rice genome.</title>
        <authorList>
            <consortium name="International rice genome sequencing project (IRGSP)"/>
            <person name="Matsumoto T."/>
            <person name="Wu J."/>
            <person name="Kanamori H."/>
            <person name="Katayose Y."/>
            <person name="Fujisawa M."/>
            <person name="Namiki N."/>
            <person name="Mizuno H."/>
            <person name="Yamamoto K."/>
            <person name="Antonio B.A."/>
            <person name="Baba T."/>
            <person name="Sakata K."/>
            <person name="Nagamura Y."/>
            <person name="Aoki H."/>
            <person name="Arikawa K."/>
            <person name="Arita K."/>
            <person name="Bito T."/>
            <person name="Chiden Y."/>
            <person name="Fujitsuka N."/>
            <person name="Fukunaka R."/>
            <person name="Hamada M."/>
            <person name="Harada C."/>
            <person name="Hayashi A."/>
            <person name="Hijishita S."/>
            <person name="Honda M."/>
            <person name="Hosokawa S."/>
            <person name="Ichikawa Y."/>
            <person name="Idonuma A."/>
            <person name="Iijima M."/>
            <person name="Ikeda M."/>
            <person name="Ikeno M."/>
            <person name="Ito K."/>
            <person name="Ito S."/>
            <person name="Ito T."/>
            <person name="Ito Y."/>
            <person name="Ito Y."/>
            <person name="Iwabuchi A."/>
            <person name="Kamiya K."/>
            <person name="Karasawa W."/>
            <person name="Kurita K."/>
            <person name="Katagiri S."/>
            <person name="Kikuta A."/>
            <person name="Kobayashi H."/>
            <person name="Kobayashi N."/>
            <person name="Machita K."/>
            <person name="Maehara T."/>
            <person name="Masukawa M."/>
            <person name="Mizubayashi T."/>
            <person name="Mukai Y."/>
            <person name="Nagasaki H."/>
            <person name="Nagata Y."/>
            <person name="Naito S."/>
            <person name="Nakashima M."/>
            <person name="Nakama Y."/>
            <person name="Nakamichi Y."/>
            <person name="Nakamura M."/>
            <person name="Meguro A."/>
            <person name="Negishi M."/>
            <person name="Ohta I."/>
            <person name="Ohta T."/>
            <person name="Okamoto M."/>
            <person name="Ono N."/>
            <person name="Saji S."/>
            <person name="Sakaguchi M."/>
            <person name="Sakai K."/>
            <person name="Shibata M."/>
            <person name="Shimokawa T."/>
            <person name="Song J."/>
            <person name="Takazaki Y."/>
            <person name="Terasawa K."/>
            <person name="Tsugane M."/>
            <person name="Tsuji K."/>
            <person name="Ueda S."/>
            <person name="Waki K."/>
            <person name="Yamagata H."/>
            <person name="Yamamoto M."/>
            <person name="Yamamoto S."/>
            <person name="Yamane H."/>
            <person name="Yoshiki S."/>
            <person name="Yoshihara R."/>
            <person name="Yukawa K."/>
            <person name="Zhong H."/>
            <person name="Yano M."/>
            <person name="Yuan Q."/>
            <person name="Ouyang S."/>
            <person name="Liu J."/>
            <person name="Jones K.M."/>
            <person name="Gansberger K."/>
            <person name="Moffat K."/>
            <person name="Hill J."/>
            <person name="Bera J."/>
            <person name="Fadrosh D."/>
            <person name="Jin S."/>
            <person name="Johri S."/>
            <person name="Kim M."/>
            <person name="Overton L."/>
            <person name="Reardon M."/>
            <person name="Tsitrin T."/>
            <person name="Vuong H."/>
            <person name="Weaver B."/>
            <person name="Ciecko A."/>
            <person name="Tallon L."/>
            <person name="Jackson J."/>
            <person name="Pai G."/>
            <person name="Aken S.V."/>
            <person name="Utterback T."/>
            <person name="Reidmuller S."/>
            <person name="Feldblyum T."/>
            <person name="Hsiao J."/>
            <person name="Zismann V."/>
            <person name="Iobst S."/>
            <person name="de Vazeille A.R."/>
            <person name="Buell C.R."/>
            <person name="Ying K."/>
            <person name="Li Y."/>
            <person name="Lu T."/>
            <person name="Huang Y."/>
            <person name="Zhao Q."/>
            <person name="Feng Q."/>
            <person name="Zhang L."/>
            <person name="Zhu J."/>
            <person name="Weng Q."/>
            <person name="Mu J."/>
            <person name="Lu Y."/>
            <person name="Fan D."/>
            <person name="Liu Y."/>
            <person name="Guan J."/>
            <person name="Zhang Y."/>
            <person name="Yu S."/>
            <person name="Liu X."/>
            <person name="Zhang Y."/>
            <person name="Hong G."/>
            <person name="Han B."/>
            <person name="Choisne N."/>
            <person name="Demange N."/>
            <person name="Orjeda G."/>
            <person name="Samain S."/>
            <person name="Cattolico L."/>
            <person name="Pelletier E."/>
            <person name="Couloux A."/>
            <person name="Segurens B."/>
            <person name="Wincker P."/>
            <person name="D'Hont A."/>
            <person name="Scarpelli C."/>
            <person name="Weissenbach J."/>
            <person name="Salanoubat M."/>
            <person name="Quetier F."/>
            <person name="Yu Y."/>
            <person name="Kim H.R."/>
            <person name="Rambo T."/>
            <person name="Currie J."/>
            <person name="Collura K."/>
            <person name="Luo M."/>
            <person name="Yang T."/>
            <person name="Ammiraju J.S.S."/>
            <person name="Engler F."/>
            <person name="Soderlund C."/>
            <person name="Wing R.A."/>
            <person name="Palmer L.E."/>
            <person name="de la Bastide M."/>
            <person name="Spiegel L."/>
            <person name="Nascimento L."/>
            <person name="Zutavern T."/>
            <person name="O'Shaughnessy A."/>
            <person name="Dike S."/>
            <person name="Dedhia N."/>
            <person name="Preston R."/>
            <person name="Balija V."/>
            <person name="McCombie W.R."/>
            <person name="Chow T."/>
            <person name="Chen H."/>
            <person name="Chung M."/>
            <person name="Chen C."/>
            <person name="Shaw J."/>
            <person name="Wu H."/>
            <person name="Hsiao K."/>
            <person name="Chao Y."/>
            <person name="Chu M."/>
            <person name="Cheng C."/>
            <person name="Hour A."/>
            <person name="Lee P."/>
            <person name="Lin S."/>
            <person name="Lin Y."/>
            <person name="Liou J."/>
            <person name="Liu S."/>
            <person name="Hsing Y."/>
            <person name="Raghuvanshi S."/>
            <person name="Mohanty A."/>
            <person name="Bharti A.K."/>
            <person name="Gaur A."/>
            <person name="Gupta V."/>
            <person name="Kumar D."/>
            <person name="Ravi V."/>
            <person name="Vij S."/>
            <person name="Kapur A."/>
            <person name="Khurana P."/>
            <person name="Khurana P."/>
            <person name="Khurana J.P."/>
            <person name="Tyagi A.K."/>
            <person name="Gaikwad K."/>
            <person name="Singh A."/>
            <person name="Dalal V."/>
            <person name="Srivastava S."/>
            <person name="Dixit A."/>
            <person name="Pal A.K."/>
            <person name="Ghazi I.A."/>
            <person name="Yadav M."/>
            <person name="Pandit A."/>
            <person name="Bhargava A."/>
            <person name="Sureshbabu K."/>
            <person name="Batra K."/>
            <person name="Sharma T.R."/>
            <person name="Mohapatra T."/>
            <person name="Singh N.K."/>
            <person name="Messing J."/>
            <person name="Nelson A.B."/>
            <person name="Fuks G."/>
            <person name="Kavchok S."/>
            <person name="Keizer G."/>
            <person name="Linton E."/>
            <person name="Llaca V."/>
            <person name="Song R."/>
            <person name="Tanyolac B."/>
            <person name="Young S."/>
            <person name="Ho-Il K."/>
            <person name="Hahn J.H."/>
            <person name="Sangsakoo G."/>
            <person name="Vanavichit A."/>
            <person name="de Mattos Luiz.A.T."/>
            <person name="Zimmer P.D."/>
            <person name="Malone G."/>
            <person name="Dellagostin O."/>
            <person name="de Oliveira A.C."/>
            <person name="Bevan M."/>
            <person name="Bancroft I."/>
            <person name="Minx P."/>
            <person name="Cordum H."/>
            <person name="Wilson R."/>
            <person name="Cheng Z."/>
            <person name="Jin W."/>
            <person name="Jiang J."/>
            <person name="Leong S.A."/>
            <person name="Iwama H."/>
            <person name="Gojobori T."/>
            <person name="Itoh T."/>
            <person name="Niimura Y."/>
            <person name="Fujii Y."/>
            <person name="Habara T."/>
            <person name="Sakai H."/>
            <person name="Sato Y."/>
            <person name="Wilson G."/>
            <person name="Kumar K."/>
            <person name="McCouch S."/>
            <person name="Juretic N."/>
            <person name="Hoen D."/>
            <person name="Wright S."/>
            <person name="Bruskiewich R."/>
            <person name="Bureau T."/>
            <person name="Miyao A."/>
            <person name="Hirochika H."/>
            <person name="Nishikawa T."/>
            <person name="Kadowaki K."/>
            <person name="Sugiura M."/>
            <person name="Burr B."/>
            <person name="Sasaki T."/>
        </authorList>
    </citation>
    <scope>NUCLEOTIDE SEQUENCE [LARGE SCALE GENOMIC DNA]</scope>
    <source>
        <strain evidence="3">cv. Nipponbare</strain>
    </source>
</reference>
<sequence>MAVWLLLNIHWPVKRTTAVEATKGGEQQRRLLLDYLGRHICTPMEIVFSILSITSHRHVMAARGEHLRWSSMARFGCAP</sequence>
<feature type="signal peptide" evidence="1">
    <location>
        <begin position="1"/>
        <end position="18"/>
    </location>
</feature>
<dbReference type="SMR" id="A0A0P0X5F4"/>
<organism evidence="2 3">
    <name type="scientific">Oryza sativa subsp. japonica</name>
    <name type="common">Rice</name>
    <dbReference type="NCBI Taxonomy" id="39947"/>
    <lineage>
        <taxon>Eukaryota</taxon>
        <taxon>Viridiplantae</taxon>
        <taxon>Streptophyta</taxon>
        <taxon>Embryophyta</taxon>
        <taxon>Tracheophyta</taxon>
        <taxon>Spermatophyta</taxon>
        <taxon>Magnoliopsida</taxon>
        <taxon>Liliopsida</taxon>
        <taxon>Poales</taxon>
        <taxon>Poaceae</taxon>
        <taxon>BOP clade</taxon>
        <taxon>Oryzoideae</taxon>
        <taxon>Oryzeae</taxon>
        <taxon>Oryzinae</taxon>
        <taxon>Oryza</taxon>
        <taxon>Oryza sativa</taxon>
    </lineage>
</organism>
<proteinExistence type="predicted"/>
<evidence type="ECO:0000313" key="2">
    <source>
        <dbReference type="EMBL" id="BAT01277.1"/>
    </source>
</evidence>
<evidence type="ECO:0000256" key="1">
    <source>
        <dbReference type="SAM" id="SignalP"/>
    </source>
</evidence>
<evidence type="ECO:0000313" key="3">
    <source>
        <dbReference type="Proteomes" id="UP000059680"/>
    </source>
</evidence>
<dbReference type="InParanoid" id="A0A0P0X5F4"/>
<protein>
    <submittedName>
        <fullName evidence="2">Os07g0443101 protein</fullName>
    </submittedName>
</protein>
<dbReference type="AlphaFoldDB" id="A0A0P0X5F4"/>
<reference evidence="2 3" key="3">
    <citation type="journal article" date="2013" name="Rice">
        <title>Improvement of the Oryza sativa Nipponbare reference genome using next generation sequence and optical map data.</title>
        <authorList>
            <person name="Kawahara Y."/>
            <person name="de la Bastide M."/>
            <person name="Hamilton J.P."/>
            <person name="Kanamori H."/>
            <person name="McCombie W.R."/>
            <person name="Ouyang S."/>
            <person name="Schwartz D.C."/>
            <person name="Tanaka T."/>
            <person name="Wu J."/>
            <person name="Zhou S."/>
            <person name="Childs K.L."/>
            <person name="Davidson R.M."/>
            <person name="Lin H."/>
            <person name="Quesada-Ocampo L."/>
            <person name="Vaillancourt B."/>
            <person name="Sakai H."/>
            <person name="Lee S.S."/>
            <person name="Kim J."/>
            <person name="Numa H."/>
            <person name="Itoh T."/>
            <person name="Buell C.R."/>
            <person name="Matsumoto T."/>
        </authorList>
    </citation>
    <scope>NUCLEOTIDE SEQUENCE [LARGE SCALE GENOMIC DNA]</scope>
    <source>
        <strain evidence="3">cv. Nipponbare</strain>
    </source>
</reference>
<dbReference type="Proteomes" id="UP000059680">
    <property type="component" value="Chromosome 7"/>
</dbReference>